<comment type="caution">
    <text evidence="10">The sequence shown here is derived from an EMBL/GenBank/DDBJ whole genome shotgun (WGS) entry which is preliminary data.</text>
</comment>
<comment type="similarity">
    <text evidence="1">Belongs to the metallo-dependent hydrolases superfamily. ACMSD family.</text>
</comment>
<evidence type="ECO:0000256" key="4">
    <source>
        <dbReference type="ARBA" id="ARBA00022833"/>
    </source>
</evidence>
<dbReference type="EC" id="4.1.1.52" evidence="7"/>
<dbReference type="PANTHER" id="PTHR21240">
    <property type="entry name" value="2-AMINO-3-CARBOXYLMUCONATE-6-SEMIALDEHYDE DECARBOXYLASE"/>
    <property type="match status" value="1"/>
</dbReference>
<evidence type="ECO:0000256" key="7">
    <source>
        <dbReference type="ARBA" id="ARBA00038889"/>
    </source>
</evidence>
<dbReference type="RefSeq" id="XP_056502994.1">
    <property type="nucleotide sequence ID" value="XM_056643582.1"/>
</dbReference>
<reference evidence="10" key="1">
    <citation type="submission" date="2022-11" db="EMBL/GenBank/DDBJ databases">
        <authorList>
            <person name="Petersen C."/>
        </authorList>
    </citation>
    <scope>NUCLEOTIDE SEQUENCE</scope>
    <source>
        <strain evidence="10">IBT 23319</strain>
    </source>
</reference>
<dbReference type="Pfam" id="PF04909">
    <property type="entry name" value="Amidohydro_2"/>
    <property type="match status" value="1"/>
</dbReference>
<protein>
    <recommendedName>
        <fullName evidence="7">6-methylsalicylate decarboxylase</fullName>
        <ecNumber evidence="7">4.1.1.52</ecNumber>
    </recommendedName>
</protein>
<keyword evidence="5 8" id="KW-0456">Lyase</keyword>
<evidence type="ECO:0000256" key="6">
    <source>
        <dbReference type="ARBA" id="ARBA00036832"/>
    </source>
</evidence>
<dbReference type="Proteomes" id="UP001147733">
    <property type="component" value="Unassembled WGS sequence"/>
</dbReference>
<dbReference type="AlphaFoldDB" id="A0A9W9TSH6"/>
<sequence length="297" mass="33340">MAGRIDVHHHFLSPAYLQVLDKVGGDPSGFPTPAWSIDADQKLCNECDIDTAILSVTAPGPGILKGPEASQLARECNKEEIRYAFYELQADGVTLFTRYGYGNYYLGHPDIRPIWEELHRRSAVVFIRPTHAVETNLVNKMLPQPFIDYPHETTRTAVDLIATDTIRKYSNCKVILSHAGDTLRYLAVRPAVAGNGCGLWKIPIFIVPTYILYTKSREYRTHQHPRSEAVRVTRLPRRPIGSHWLCLGLIRLFSNLSSSLGHSQRLLCSKVPASHQLRQATCISGSQDVFSKYETGL</sequence>
<feature type="domain" description="Amidohydrolase-related" evidence="9">
    <location>
        <begin position="5"/>
        <end position="190"/>
    </location>
</feature>
<dbReference type="GO" id="GO:0046872">
    <property type="term" value="F:metal ion binding"/>
    <property type="evidence" value="ECO:0007669"/>
    <property type="project" value="UniProtKB-KW"/>
</dbReference>
<evidence type="ECO:0000313" key="11">
    <source>
        <dbReference type="Proteomes" id="UP001147733"/>
    </source>
</evidence>
<dbReference type="GO" id="GO:0005829">
    <property type="term" value="C:cytosol"/>
    <property type="evidence" value="ECO:0007669"/>
    <property type="project" value="TreeGrafter"/>
</dbReference>
<gene>
    <name evidence="10" type="ORF">N7469_004662</name>
</gene>
<dbReference type="InterPro" id="IPR006680">
    <property type="entry name" value="Amidohydro-rel"/>
</dbReference>
<proteinExistence type="inferred from homology"/>
<evidence type="ECO:0000256" key="1">
    <source>
        <dbReference type="ARBA" id="ARBA00005871"/>
    </source>
</evidence>
<evidence type="ECO:0000313" key="10">
    <source>
        <dbReference type="EMBL" id="KAJ5235494.1"/>
    </source>
</evidence>
<dbReference type="SUPFAM" id="SSF51556">
    <property type="entry name" value="Metallo-dependent hydrolases"/>
    <property type="match status" value="1"/>
</dbReference>
<dbReference type="InterPro" id="IPR032465">
    <property type="entry name" value="ACMSD"/>
</dbReference>
<keyword evidence="4" id="KW-0862">Zinc</keyword>
<evidence type="ECO:0000259" key="9">
    <source>
        <dbReference type="Pfam" id="PF04909"/>
    </source>
</evidence>
<dbReference type="InterPro" id="IPR032466">
    <property type="entry name" value="Metal_Hydrolase"/>
</dbReference>
<dbReference type="GeneID" id="81382749"/>
<reference evidence="10" key="2">
    <citation type="journal article" date="2023" name="IMA Fungus">
        <title>Comparative genomic study of the Penicillium genus elucidates a diverse pangenome and 15 lateral gene transfer events.</title>
        <authorList>
            <person name="Petersen C."/>
            <person name="Sorensen T."/>
            <person name="Nielsen M.R."/>
            <person name="Sondergaard T.E."/>
            <person name="Sorensen J.L."/>
            <person name="Fitzpatrick D.A."/>
            <person name="Frisvad J.C."/>
            <person name="Nielsen K.L."/>
        </authorList>
    </citation>
    <scope>NUCLEOTIDE SEQUENCE</scope>
    <source>
        <strain evidence="10">IBT 23319</strain>
    </source>
</reference>
<dbReference type="GO" id="GO:0016787">
    <property type="term" value="F:hydrolase activity"/>
    <property type="evidence" value="ECO:0007669"/>
    <property type="project" value="InterPro"/>
</dbReference>
<organism evidence="10 11">
    <name type="scientific">Penicillium citrinum</name>
    <dbReference type="NCBI Taxonomy" id="5077"/>
    <lineage>
        <taxon>Eukaryota</taxon>
        <taxon>Fungi</taxon>
        <taxon>Dikarya</taxon>
        <taxon>Ascomycota</taxon>
        <taxon>Pezizomycotina</taxon>
        <taxon>Eurotiomycetes</taxon>
        <taxon>Eurotiomycetidae</taxon>
        <taxon>Eurotiales</taxon>
        <taxon>Aspergillaceae</taxon>
        <taxon>Penicillium</taxon>
    </lineage>
</organism>
<dbReference type="GO" id="GO:0047596">
    <property type="term" value="F:6-methylsalicylate decarboxylase activity"/>
    <property type="evidence" value="ECO:0007669"/>
    <property type="project" value="UniProtKB-EC"/>
</dbReference>
<dbReference type="GO" id="GO:0019748">
    <property type="term" value="P:secondary metabolic process"/>
    <property type="evidence" value="ECO:0007669"/>
    <property type="project" value="TreeGrafter"/>
</dbReference>
<dbReference type="EMBL" id="JAPQKT010000003">
    <property type="protein sequence ID" value="KAJ5235494.1"/>
    <property type="molecule type" value="Genomic_DNA"/>
</dbReference>
<dbReference type="PANTHER" id="PTHR21240:SF29">
    <property type="entry name" value="AMIDOHYDROLASE-RELATED DOMAIN-CONTAINING PROTEIN"/>
    <property type="match status" value="1"/>
</dbReference>
<keyword evidence="2" id="KW-0479">Metal-binding</keyword>
<evidence type="ECO:0000256" key="5">
    <source>
        <dbReference type="ARBA" id="ARBA00023239"/>
    </source>
</evidence>
<evidence type="ECO:0000256" key="8">
    <source>
        <dbReference type="RuleBase" id="RU366045"/>
    </source>
</evidence>
<comment type="catalytic activity">
    <reaction evidence="6">
        <text>6-methylsalicylate + H(+) = 3-methylphenol + CO2</text>
        <dbReference type="Rhea" id="RHEA:23112"/>
        <dbReference type="ChEBI" id="CHEBI:15378"/>
        <dbReference type="ChEBI" id="CHEBI:16526"/>
        <dbReference type="ChEBI" id="CHEBI:17231"/>
        <dbReference type="ChEBI" id="CHEBI:36658"/>
        <dbReference type="EC" id="4.1.1.52"/>
    </reaction>
    <physiologicalReaction direction="left-to-right" evidence="6">
        <dbReference type="Rhea" id="RHEA:23113"/>
    </physiologicalReaction>
</comment>
<keyword evidence="11" id="KW-1185">Reference proteome</keyword>
<accession>A0A9W9TSH6</accession>
<evidence type="ECO:0000256" key="3">
    <source>
        <dbReference type="ARBA" id="ARBA00022793"/>
    </source>
</evidence>
<dbReference type="OrthoDB" id="2832284at2759"/>
<keyword evidence="3 8" id="KW-0210">Decarboxylase</keyword>
<name>A0A9W9TSH6_PENCI</name>
<dbReference type="Gene3D" id="3.20.20.140">
    <property type="entry name" value="Metal-dependent hydrolases"/>
    <property type="match status" value="2"/>
</dbReference>
<evidence type="ECO:0000256" key="2">
    <source>
        <dbReference type="ARBA" id="ARBA00022723"/>
    </source>
</evidence>